<comment type="function">
    <text evidence="8">Transfers a GMP moiety from GTP to Mo-molybdopterin (Mo-MPT) cofactor (Moco or molybdenum cofactor) to form Mo-molybdopterin guanine dinucleotide (Mo-MGD) cofactor.</text>
</comment>
<keyword evidence="5 8" id="KW-0460">Magnesium</keyword>
<keyword evidence="4 8" id="KW-0547">Nucleotide-binding</keyword>
<comment type="domain">
    <text evidence="8">The N-terminal domain determines nucleotide recognition and specific binding, while the C-terminal domain determines the specific binding to the target protein.</text>
</comment>
<dbReference type="RefSeq" id="WP_390293279.1">
    <property type="nucleotide sequence ID" value="NZ_JBHSFU010000003.1"/>
</dbReference>
<name>A0ABV9DGC3_9BACI</name>
<protein>
    <recommendedName>
        <fullName evidence="8">Probable molybdenum cofactor guanylyltransferase</fullName>
        <shortName evidence="8">MoCo guanylyltransferase</shortName>
        <ecNumber evidence="8">2.7.7.77</ecNumber>
    </recommendedName>
    <alternativeName>
        <fullName evidence="8">GTP:molybdopterin guanylyltransferase</fullName>
    </alternativeName>
    <alternativeName>
        <fullName evidence="8">Mo-MPT guanylyltransferase</fullName>
    </alternativeName>
    <alternativeName>
        <fullName evidence="8">Molybdopterin guanylyltransferase</fullName>
    </alternativeName>
    <alternativeName>
        <fullName evidence="8">Molybdopterin-guanine dinucleotide synthase</fullName>
        <shortName evidence="8">MGD synthase</shortName>
    </alternativeName>
</protein>
<evidence type="ECO:0000256" key="2">
    <source>
        <dbReference type="ARBA" id="ARBA00022679"/>
    </source>
</evidence>
<evidence type="ECO:0000313" key="10">
    <source>
        <dbReference type="EMBL" id="MFC4557334.1"/>
    </source>
</evidence>
<evidence type="ECO:0000256" key="1">
    <source>
        <dbReference type="ARBA" id="ARBA00022490"/>
    </source>
</evidence>
<organism evidence="10 11">
    <name type="scientific">Virgibacillus kekensis</name>
    <dbReference type="NCBI Taxonomy" id="202261"/>
    <lineage>
        <taxon>Bacteria</taxon>
        <taxon>Bacillati</taxon>
        <taxon>Bacillota</taxon>
        <taxon>Bacilli</taxon>
        <taxon>Bacillales</taxon>
        <taxon>Bacillaceae</taxon>
        <taxon>Virgibacillus</taxon>
    </lineage>
</organism>
<evidence type="ECO:0000313" key="11">
    <source>
        <dbReference type="Proteomes" id="UP001595989"/>
    </source>
</evidence>
<keyword evidence="7 8" id="KW-0501">Molybdenum cofactor biosynthesis</keyword>
<dbReference type="GO" id="GO:0016779">
    <property type="term" value="F:nucleotidyltransferase activity"/>
    <property type="evidence" value="ECO:0007669"/>
    <property type="project" value="UniProtKB-KW"/>
</dbReference>
<evidence type="ECO:0000256" key="4">
    <source>
        <dbReference type="ARBA" id="ARBA00022741"/>
    </source>
</evidence>
<dbReference type="EMBL" id="JBHSFU010000003">
    <property type="protein sequence ID" value="MFC4557334.1"/>
    <property type="molecule type" value="Genomic_DNA"/>
</dbReference>
<reference evidence="11" key="1">
    <citation type="journal article" date="2019" name="Int. J. Syst. Evol. Microbiol.">
        <title>The Global Catalogue of Microorganisms (GCM) 10K type strain sequencing project: providing services to taxonomists for standard genome sequencing and annotation.</title>
        <authorList>
            <consortium name="The Broad Institute Genomics Platform"/>
            <consortium name="The Broad Institute Genome Sequencing Center for Infectious Disease"/>
            <person name="Wu L."/>
            <person name="Ma J."/>
        </authorList>
    </citation>
    <scope>NUCLEOTIDE SEQUENCE [LARGE SCALE GENOMIC DNA]</scope>
    <source>
        <strain evidence="11">CGMCC 4.7426</strain>
    </source>
</reference>
<keyword evidence="10" id="KW-0548">Nucleotidyltransferase</keyword>
<dbReference type="InterPro" id="IPR013482">
    <property type="entry name" value="Molybde_CF_guanTrfase"/>
</dbReference>
<evidence type="ECO:0000256" key="7">
    <source>
        <dbReference type="ARBA" id="ARBA00023150"/>
    </source>
</evidence>
<comment type="catalytic activity">
    <reaction evidence="8">
        <text>Mo-molybdopterin + GTP + H(+) = Mo-molybdopterin guanine dinucleotide + diphosphate</text>
        <dbReference type="Rhea" id="RHEA:34243"/>
        <dbReference type="ChEBI" id="CHEBI:15378"/>
        <dbReference type="ChEBI" id="CHEBI:33019"/>
        <dbReference type="ChEBI" id="CHEBI:37565"/>
        <dbReference type="ChEBI" id="CHEBI:71302"/>
        <dbReference type="ChEBI" id="CHEBI:71310"/>
        <dbReference type="EC" id="2.7.7.77"/>
    </reaction>
</comment>
<feature type="binding site" evidence="8">
    <location>
        <position position="94"/>
    </location>
    <ligand>
        <name>Mg(2+)</name>
        <dbReference type="ChEBI" id="CHEBI:18420"/>
    </ligand>
</feature>
<dbReference type="Proteomes" id="UP001595989">
    <property type="component" value="Unassembled WGS sequence"/>
</dbReference>
<keyword evidence="11" id="KW-1185">Reference proteome</keyword>
<evidence type="ECO:0000256" key="6">
    <source>
        <dbReference type="ARBA" id="ARBA00023134"/>
    </source>
</evidence>
<dbReference type="HAMAP" id="MF_00316">
    <property type="entry name" value="MobA"/>
    <property type="match status" value="1"/>
</dbReference>
<feature type="domain" description="MobA-like NTP transferase" evidence="9">
    <location>
        <begin position="5"/>
        <end position="154"/>
    </location>
</feature>
<dbReference type="EC" id="2.7.7.77" evidence="8"/>
<keyword evidence="1 8" id="KW-0963">Cytoplasm</keyword>
<evidence type="ECO:0000256" key="5">
    <source>
        <dbReference type="ARBA" id="ARBA00022842"/>
    </source>
</evidence>
<dbReference type="Gene3D" id="3.90.550.10">
    <property type="entry name" value="Spore Coat Polysaccharide Biosynthesis Protein SpsA, Chain A"/>
    <property type="match status" value="1"/>
</dbReference>
<feature type="binding site" evidence="8">
    <location>
        <begin position="8"/>
        <end position="10"/>
    </location>
    <ligand>
        <name>GTP</name>
        <dbReference type="ChEBI" id="CHEBI:37565"/>
    </ligand>
</feature>
<dbReference type="CDD" id="cd02503">
    <property type="entry name" value="MobA"/>
    <property type="match status" value="1"/>
</dbReference>
<feature type="binding site" evidence="8">
    <location>
        <position position="20"/>
    </location>
    <ligand>
        <name>GTP</name>
        <dbReference type="ChEBI" id="CHEBI:37565"/>
    </ligand>
</feature>
<proteinExistence type="inferred from homology"/>
<evidence type="ECO:0000256" key="3">
    <source>
        <dbReference type="ARBA" id="ARBA00022723"/>
    </source>
</evidence>
<dbReference type="SUPFAM" id="SSF53448">
    <property type="entry name" value="Nucleotide-diphospho-sugar transferases"/>
    <property type="match status" value="1"/>
</dbReference>
<comment type="cofactor">
    <cofactor evidence="8">
        <name>Mg(2+)</name>
        <dbReference type="ChEBI" id="CHEBI:18420"/>
    </cofactor>
</comment>
<comment type="subcellular location">
    <subcellularLocation>
        <location evidence="8">Cytoplasm</location>
    </subcellularLocation>
</comment>
<evidence type="ECO:0000256" key="8">
    <source>
        <dbReference type="HAMAP-Rule" id="MF_00316"/>
    </source>
</evidence>
<comment type="caution">
    <text evidence="10">The sequence shown here is derived from an EMBL/GenBank/DDBJ whole genome shotgun (WGS) entry which is preliminary data.</text>
</comment>
<dbReference type="InterPro" id="IPR025877">
    <property type="entry name" value="MobA-like_NTP_Trfase"/>
</dbReference>
<dbReference type="InterPro" id="IPR029044">
    <property type="entry name" value="Nucleotide-diphossugar_trans"/>
</dbReference>
<evidence type="ECO:0000259" key="9">
    <source>
        <dbReference type="Pfam" id="PF12804"/>
    </source>
</evidence>
<keyword evidence="2 8" id="KW-0808">Transferase</keyword>
<feature type="binding site" evidence="8">
    <location>
        <position position="65"/>
    </location>
    <ligand>
        <name>GTP</name>
        <dbReference type="ChEBI" id="CHEBI:37565"/>
    </ligand>
</feature>
<dbReference type="Pfam" id="PF12804">
    <property type="entry name" value="NTP_transf_3"/>
    <property type="match status" value="1"/>
</dbReference>
<dbReference type="PANTHER" id="PTHR19136:SF81">
    <property type="entry name" value="MOLYBDENUM COFACTOR GUANYLYLTRANSFERASE"/>
    <property type="match status" value="1"/>
</dbReference>
<comment type="caution">
    <text evidence="8">Lacks conserved residue(s) required for the propagation of feature annotation.</text>
</comment>
<gene>
    <name evidence="8" type="primary">mobA</name>
    <name evidence="10" type="ORF">ACFO3D_03820</name>
</gene>
<accession>A0ABV9DGC3</accession>
<comment type="similarity">
    <text evidence="8">Belongs to the MobA family.</text>
</comment>
<feature type="binding site" evidence="8">
    <location>
        <position position="94"/>
    </location>
    <ligand>
        <name>GTP</name>
        <dbReference type="ChEBI" id="CHEBI:37565"/>
    </ligand>
</feature>
<sequence length="192" mass="21655">MRKMGVVLAGGKSSRMGTDKSLLSLNGKPVIQHVVSRLKSCSDEVCIIANNPASYSFLNTPVYPDRYKEKGPLAGIESALYNTDADVYICAACDMPFVHASVYEHLLGLLEDADAVIPVYPDKMHPLSAIYTKYALPPIQELLDKDIRKVRRLFDRINVNYAKKFGDIPDETLSRHFFNMNYPDQYEEANQF</sequence>
<keyword evidence="6 8" id="KW-0342">GTP-binding</keyword>
<keyword evidence="3 8" id="KW-0479">Metal-binding</keyword>
<dbReference type="PANTHER" id="PTHR19136">
    <property type="entry name" value="MOLYBDENUM COFACTOR GUANYLYLTRANSFERASE"/>
    <property type="match status" value="1"/>
</dbReference>